<feature type="transmembrane region" description="Helical" evidence="1">
    <location>
        <begin position="808"/>
        <end position="825"/>
    </location>
</feature>
<feature type="transmembrane region" description="Helical" evidence="1">
    <location>
        <begin position="42"/>
        <end position="62"/>
    </location>
</feature>
<dbReference type="Proteomes" id="UP000321362">
    <property type="component" value="Chromosome"/>
</dbReference>
<dbReference type="RefSeq" id="WP_147053673.1">
    <property type="nucleotide sequence ID" value="NZ_CP042437.1"/>
</dbReference>
<evidence type="ECO:0000313" key="3">
    <source>
        <dbReference type="EMBL" id="QEC76499.1"/>
    </source>
</evidence>
<dbReference type="Pfam" id="PF08487">
    <property type="entry name" value="VIT"/>
    <property type="match status" value="1"/>
</dbReference>
<sequence length="832" mass="93591">MKILKAILSEDRVIKIGLVLILASAALFGITETSLFELNDGGAFGVFFINYLFSVTYFFVVVFKRPKRLAYWVMLFMLWFISAFALNRSMNVFDISVPWLCVVICLSCVALIMALFMEQLTAAGKHVVVFLLGAAFLLFVYYSLYLTSMYIIGLIAAIAIGISLHVFAPVALAIVTFIVIKRNVAGSRSLKMALAAGVFVPVLVCALFIGQWHSINKQVNLAVNHNTLAEGKLPSWVVISQNIPKNSIAERIIKANLVYKTVNLQENWLWNTDFHKASFDEPLKHDPLVVLASLFCGQTNLEEHERIKILEAMYDARHKAQDRLWSGDKLKTASVVTNVKIFPEYRLAYTEKNLFIKSSETRTWWPGEEAIYTFHLPEGSVVSSLSLWIDGREAKSRLTTKAKADSAYKTVVGVERHDPSVIHWQEGNTVSVRIFPVTTTEARKFRIGVTSPLRQQGTQLVYESIYFDGPPATGADETLQVAFSKKPPLFSLPGFEELSEGVFTADRKYQADDEIVFAAPPLANMPFTFAGAGYKLENYKPQYAAFDPAAVYLDLNSSWNITEFDSLWQAIKTKKVYYYDGELKEVTEENKAEVFARAQKLNFSLFPVNEVKDAEKALIITKCADIAPNLGDLDESEFQRRLTAYLATAKPVRMFNIGTKITPYLKALKEMRVFVYDNGELPALLDKLNQHRFIQSQEDAGHVVLDQSGFIISQTTDTLKSNAPDHLLRLFAYNDVMKKVGPHYFDKTYVQPDIIREAEQAYIASPVSSLIVLETQADYERFGIDENKDSLKNASMKSSGAVPEPGEWLLVLIALAVINFLVYRAKYAKQDI</sequence>
<organism evidence="3 4">
    <name type="scientific">Mucilaginibacter ginsenosidivorax</name>
    <dbReference type="NCBI Taxonomy" id="862126"/>
    <lineage>
        <taxon>Bacteria</taxon>
        <taxon>Pseudomonadati</taxon>
        <taxon>Bacteroidota</taxon>
        <taxon>Sphingobacteriia</taxon>
        <taxon>Sphingobacteriales</taxon>
        <taxon>Sphingobacteriaceae</taxon>
        <taxon>Mucilaginibacter</taxon>
    </lineage>
</organism>
<accession>A0A5B8VYG7</accession>
<feature type="transmembrane region" description="Helical" evidence="1">
    <location>
        <begin position="69"/>
        <end position="90"/>
    </location>
</feature>
<feature type="transmembrane region" description="Helical" evidence="1">
    <location>
        <begin position="12"/>
        <end position="30"/>
    </location>
</feature>
<feature type="transmembrane region" description="Helical" evidence="1">
    <location>
        <begin position="192"/>
        <end position="212"/>
    </location>
</feature>
<keyword evidence="1" id="KW-0812">Transmembrane</keyword>
<dbReference type="EMBL" id="CP042437">
    <property type="protein sequence ID" value="QEC76499.1"/>
    <property type="molecule type" value="Genomic_DNA"/>
</dbReference>
<dbReference type="PROSITE" id="PS51468">
    <property type="entry name" value="VIT"/>
    <property type="match status" value="1"/>
</dbReference>
<evidence type="ECO:0000256" key="1">
    <source>
        <dbReference type="SAM" id="Phobius"/>
    </source>
</evidence>
<feature type="transmembrane region" description="Helical" evidence="1">
    <location>
        <begin position="127"/>
        <end position="144"/>
    </location>
</feature>
<gene>
    <name evidence="3" type="ORF">FSB76_11280</name>
</gene>
<keyword evidence="4" id="KW-1185">Reference proteome</keyword>
<dbReference type="NCBIfam" id="TIGR04477">
    <property type="entry name" value="sorted_by_XrtN"/>
    <property type="match status" value="1"/>
</dbReference>
<keyword evidence="1" id="KW-1133">Transmembrane helix</keyword>
<dbReference type="InterPro" id="IPR031005">
    <property type="entry name" value="Sorted_by_XrtN"/>
</dbReference>
<evidence type="ECO:0000259" key="2">
    <source>
        <dbReference type="PROSITE" id="PS51468"/>
    </source>
</evidence>
<evidence type="ECO:0000313" key="4">
    <source>
        <dbReference type="Proteomes" id="UP000321362"/>
    </source>
</evidence>
<dbReference type="OrthoDB" id="1801976at2"/>
<feature type="domain" description="VIT" evidence="2">
    <location>
        <begin position="318"/>
        <end position="451"/>
    </location>
</feature>
<feature type="transmembrane region" description="Helical" evidence="1">
    <location>
        <begin position="96"/>
        <end position="115"/>
    </location>
</feature>
<feature type="transmembrane region" description="Helical" evidence="1">
    <location>
        <begin position="150"/>
        <end position="180"/>
    </location>
</feature>
<name>A0A5B8VYG7_9SPHI</name>
<proteinExistence type="predicted"/>
<protein>
    <submittedName>
        <fullName evidence="3">XrtN system VIT domain-containing protein</fullName>
    </submittedName>
</protein>
<dbReference type="AlphaFoldDB" id="A0A5B8VYG7"/>
<dbReference type="KEGG" id="mgk:FSB76_11280"/>
<keyword evidence="1" id="KW-0472">Membrane</keyword>
<dbReference type="InterPro" id="IPR013694">
    <property type="entry name" value="VIT"/>
</dbReference>
<reference evidence="3 4" key="1">
    <citation type="journal article" date="2013" name="J. Microbiol.">
        <title>Mucilaginibacter ginsenosidivorax sp. nov., with ginsenoside converting activity isolated from sediment.</title>
        <authorList>
            <person name="Kim J.K."/>
            <person name="Choi T.E."/>
            <person name="Liu Q.M."/>
            <person name="Park H.Y."/>
            <person name="Yi T.H."/>
            <person name="Yoon M.H."/>
            <person name="Kim S.C."/>
            <person name="Im W.T."/>
        </authorList>
    </citation>
    <scope>NUCLEOTIDE SEQUENCE [LARGE SCALE GENOMIC DNA]</scope>
    <source>
        <strain evidence="3 4">KHI28</strain>
    </source>
</reference>